<proteinExistence type="predicted"/>
<dbReference type="RefSeq" id="WP_161765965.1">
    <property type="nucleotide sequence ID" value="NZ_JAAATW010000001.1"/>
</dbReference>
<organism evidence="2 3">
    <name type="scientific">Paragemmobacter ruber</name>
    <dbReference type="NCBI Taxonomy" id="1985673"/>
    <lineage>
        <taxon>Bacteria</taxon>
        <taxon>Pseudomonadati</taxon>
        <taxon>Pseudomonadota</taxon>
        <taxon>Alphaproteobacteria</taxon>
        <taxon>Rhodobacterales</taxon>
        <taxon>Paracoccaceae</taxon>
        <taxon>Paragemmobacter</taxon>
    </lineage>
</organism>
<dbReference type="Proteomes" id="UP001517376">
    <property type="component" value="Unassembled WGS sequence"/>
</dbReference>
<dbReference type="EMBL" id="JAAATW010000001">
    <property type="protein sequence ID" value="NBE07016.1"/>
    <property type="molecule type" value="Genomic_DNA"/>
</dbReference>
<gene>
    <name evidence="2" type="ORF">GU920_05680</name>
</gene>
<dbReference type="PROSITE" id="PS51257">
    <property type="entry name" value="PROKAR_LIPOPROTEIN"/>
    <property type="match status" value="1"/>
</dbReference>
<keyword evidence="2" id="KW-0456">Lyase</keyword>
<keyword evidence="1" id="KW-0732">Signal</keyword>
<accession>A0ABW9Y4J2</accession>
<name>A0ABW9Y4J2_9RHOB</name>
<protein>
    <submittedName>
        <fullName evidence="2">Argininosuccinate lyase</fullName>
    </submittedName>
</protein>
<feature type="chain" id="PRO_5047385955" evidence="1">
    <location>
        <begin position="23"/>
        <end position="50"/>
    </location>
</feature>
<evidence type="ECO:0000256" key="1">
    <source>
        <dbReference type="SAM" id="SignalP"/>
    </source>
</evidence>
<sequence>MKSLPLPALPALALIALLAACGADGPPVPPSQATGLAVSGSVETGIVGGN</sequence>
<evidence type="ECO:0000313" key="3">
    <source>
        <dbReference type="Proteomes" id="UP001517376"/>
    </source>
</evidence>
<feature type="signal peptide" evidence="1">
    <location>
        <begin position="1"/>
        <end position="22"/>
    </location>
</feature>
<reference evidence="3" key="1">
    <citation type="submission" date="2020-01" db="EMBL/GenBank/DDBJ databases">
        <title>Sphingomonas sp. strain CSW-10.</title>
        <authorList>
            <person name="Chen W.-M."/>
        </authorList>
    </citation>
    <scope>NUCLEOTIDE SEQUENCE [LARGE SCALE GENOMIC DNA]</scope>
    <source>
        <strain evidence="3">CCP-1</strain>
    </source>
</reference>
<comment type="caution">
    <text evidence="2">The sequence shown here is derived from an EMBL/GenBank/DDBJ whole genome shotgun (WGS) entry which is preliminary data.</text>
</comment>
<keyword evidence="3" id="KW-1185">Reference proteome</keyword>
<dbReference type="GO" id="GO:0016829">
    <property type="term" value="F:lyase activity"/>
    <property type="evidence" value="ECO:0007669"/>
    <property type="project" value="UniProtKB-KW"/>
</dbReference>
<evidence type="ECO:0000313" key="2">
    <source>
        <dbReference type="EMBL" id="NBE07016.1"/>
    </source>
</evidence>